<keyword evidence="2" id="KW-0349">Heme</keyword>
<keyword evidence="6" id="KW-0408">Iron</keyword>
<name>A0AAE3XIJ3_9BACT</name>
<evidence type="ECO:0000256" key="3">
    <source>
        <dbReference type="ARBA" id="ARBA00022723"/>
    </source>
</evidence>
<dbReference type="AlphaFoldDB" id="A0AAE3XIJ3"/>
<evidence type="ECO:0000256" key="6">
    <source>
        <dbReference type="ARBA" id="ARBA00023004"/>
    </source>
</evidence>
<keyword evidence="4" id="KW-0732">Signal</keyword>
<keyword evidence="9" id="KW-1185">Reference proteome</keyword>
<dbReference type="Pfam" id="PF02085">
    <property type="entry name" value="Cytochrom_CIII"/>
    <property type="match status" value="1"/>
</dbReference>
<protein>
    <recommendedName>
        <fullName evidence="7">Class III cytochrome C domain-containing protein</fullName>
    </recommendedName>
</protein>
<evidence type="ECO:0000256" key="5">
    <source>
        <dbReference type="ARBA" id="ARBA00022982"/>
    </source>
</evidence>
<keyword evidence="3" id="KW-0479">Metal-binding</keyword>
<dbReference type="GO" id="GO:0020037">
    <property type="term" value="F:heme binding"/>
    <property type="evidence" value="ECO:0007669"/>
    <property type="project" value="InterPro"/>
</dbReference>
<accession>A0AAE3XIJ3</accession>
<dbReference type="GO" id="GO:0046872">
    <property type="term" value="F:metal ion binding"/>
    <property type="evidence" value="ECO:0007669"/>
    <property type="project" value="UniProtKB-KW"/>
</dbReference>
<dbReference type="SUPFAM" id="SSF48695">
    <property type="entry name" value="Multiheme cytochromes"/>
    <property type="match status" value="1"/>
</dbReference>
<dbReference type="InterPro" id="IPR020942">
    <property type="entry name" value="Cyt_c_III_dom"/>
</dbReference>
<dbReference type="GO" id="GO:0009055">
    <property type="term" value="F:electron transfer activity"/>
    <property type="evidence" value="ECO:0007669"/>
    <property type="project" value="InterPro"/>
</dbReference>
<dbReference type="InterPro" id="IPR051829">
    <property type="entry name" value="Multiheme_Cytochr_ET"/>
</dbReference>
<proteinExistence type="predicted"/>
<evidence type="ECO:0000313" key="9">
    <source>
        <dbReference type="Proteomes" id="UP001185092"/>
    </source>
</evidence>
<keyword evidence="5" id="KW-0249">Electron transport</keyword>
<dbReference type="PANTHER" id="PTHR35038">
    <property type="entry name" value="DISSIMILATORY SULFITE REDUCTASE SIRA"/>
    <property type="match status" value="1"/>
</dbReference>
<organism evidence="8 9">
    <name type="scientific">Aureibacter tunicatorum</name>
    <dbReference type="NCBI Taxonomy" id="866807"/>
    <lineage>
        <taxon>Bacteria</taxon>
        <taxon>Pseudomonadati</taxon>
        <taxon>Bacteroidota</taxon>
        <taxon>Cytophagia</taxon>
        <taxon>Cytophagales</taxon>
        <taxon>Persicobacteraceae</taxon>
        <taxon>Aureibacter</taxon>
    </lineage>
</organism>
<evidence type="ECO:0000313" key="8">
    <source>
        <dbReference type="EMBL" id="MDR6237067.1"/>
    </source>
</evidence>
<dbReference type="PROSITE" id="PS51257">
    <property type="entry name" value="PROKAR_LIPOPROTEIN"/>
    <property type="match status" value="1"/>
</dbReference>
<keyword evidence="1" id="KW-0813">Transport</keyword>
<evidence type="ECO:0000259" key="7">
    <source>
        <dbReference type="Pfam" id="PF02085"/>
    </source>
</evidence>
<dbReference type="RefSeq" id="WP_309936503.1">
    <property type="nucleotide sequence ID" value="NZ_AP025305.1"/>
</dbReference>
<gene>
    <name evidence="8" type="ORF">HNQ88_000043</name>
</gene>
<reference evidence="8" key="1">
    <citation type="submission" date="2023-07" db="EMBL/GenBank/DDBJ databases">
        <title>Genomic Encyclopedia of Type Strains, Phase IV (KMG-IV): sequencing the most valuable type-strain genomes for metagenomic binning, comparative biology and taxonomic classification.</title>
        <authorList>
            <person name="Goeker M."/>
        </authorList>
    </citation>
    <scope>NUCLEOTIDE SEQUENCE</scope>
    <source>
        <strain evidence="8">DSM 26174</strain>
    </source>
</reference>
<sequence length="232" mass="26841">MRNVFYFLIIMTLAFSSCNNHREEQEHESTFHRILREGKDYQAFYIGDNSEIYFDTVLVMPDTIAAHAFAIPKRSAIVQEFPCENCHSVPLKQLKLQGDAWGDFPNPKGDPKIKESNEKWNSYFKKAHWDVIMAHGDSSTMDCATCHDEKNMNQLKSITNKTVSFNASYAVCAQCHSTQFKEWENGAHGKRLNGWGKPKIRQTCVGCHNPHDPKIKHRWPSRLNTHMIQQRN</sequence>
<feature type="domain" description="Class III cytochrome C" evidence="7">
    <location>
        <begin position="123"/>
        <end position="212"/>
    </location>
</feature>
<evidence type="ECO:0000256" key="1">
    <source>
        <dbReference type="ARBA" id="ARBA00022448"/>
    </source>
</evidence>
<dbReference type="EMBL" id="JAVDQD010000001">
    <property type="protein sequence ID" value="MDR6237067.1"/>
    <property type="molecule type" value="Genomic_DNA"/>
</dbReference>
<evidence type="ECO:0000256" key="2">
    <source>
        <dbReference type="ARBA" id="ARBA00022617"/>
    </source>
</evidence>
<dbReference type="Proteomes" id="UP001185092">
    <property type="component" value="Unassembled WGS sequence"/>
</dbReference>
<evidence type="ECO:0000256" key="4">
    <source>
        <dbReference type="ARBA" id="ARBA00022729"/>
    </source>
</evidence>
<comment type="caution">
    <text evidence="8">The sequence shown here is derived from an EMBL/GenBank/DDBJ whole genome shotgun (WGS) entry which is preliminary data.</text>
</comment>
<dbReference type="InterPro" id="IPR036280">
    <property type="entry name" value="Multihaem_cyt_sf"/>
</dbReference>
<dbReference type="Gene3D" id="3.90.10.10">
    <property type="entry name" value="Cytochrome C3"/>
    <property type="match status" value="1"/>
</dbReference>